<comment type="caution">
    <text evidence="5">The sequence shown here is derived from an EMBL/GenBank/DDBJ whole genome shotgun (WGS) entry which is preliminary data.</text>
</comment>
<dbReference type="Pfam" id="PF12796">
    <property type="entry name" value="Ank_2"/>
    <property type="match status" value="1"/>
</dbReference>
<feature type="compositionally biased region" description="Basic residues" evidence="4">
    <location>
        <begin position="207"/>
        <end position="220"/>
    </location>
</feature>
<evidence type="ECO:0000313" key="6">
    <source>
        <dbReference type="Proteomes" id="UP001515480"/>
    </source>
</evidence>
<dbReference type="EMBL" id="JBGBPQ010000004">
    <property type="protein sequence ID" value="KAL1525772.1"/>
    <property type="molecule type" value="Genomic_DNA"/>
</dbReference>
<dbReference type="PROSITE" id="PS50088">
    <property type="entry name" value="ANK_REPEAT"/>
    <property type="match status" value="1"/>
</dbReference>
<evidence type="ECO:0000256" key="1">
    <source>
        <dbReference type="ARBA" id="ARBA00022737"/>
    </source>
</evidence>
<evidence type="ECO:0000313" key="5">
    <source>
        <dbReference type="EMBL" id="KAL1525772.1"/>
    </source>
</evidence>
<keyword evidence="6" id="KW-1185">Reference proteome</keyword>
<sequence>MAEGYAGIHWAAATCHLEKLHQILADPECDVNATTDKGWTALHLAARSGYTAIIQALLEDGRIDPHLKNGDGQTALHIASDCHHTQAADYLIAHASTSESEAQLARERMMVEERTRAQNDIKHRERMQAMQAVDAGPSVAPPACEPRSVGGLNRRPSNLRAAYAGRGQGRTCSAPSQDQPSQAPRAAPEEDNELPASHSASPNKVSRFWRIRSSRRSGRRCRVDPISHAPGSGD</sequence>
<dbReference type="SUPFAM" id="SSF48403">
    <property type="entry name" value="Ankyrin repeat"/>
    <property type="match status" value="1"/>
</dbReference>
<dbReference type="Proteomes" id="UP001515480">
    <property type="component" value="Unassembled WGS sequence"/>
</dbReference>
<feature type="compositionally biased region" description="Polar residues" evidence="4">
    <location>
        <begin position="170"/>
        <end position="182"/>
    </location>
</feature>
<keyword evidence="2 3" id="KW-0040">ANK repeat</keyword>
<dbReference type="SMART" id="SM00248">
    <property type="entry name" value="ANK"/>
    <property type="match status" value="3"/>
</dbReference>
<protein>
    <submittedName>
        <fullName evidence="5">Uncharacterized protein</fullName>
    </submittedName>
</protein>
<dbReference type="AlphaFoldDB" id="A0AB34JXD8"/>
<proteinExistence type="predicted"/>
<name>A0AB34JXD8_PRYPA</name>
<feature type="region of interest" description="Disordered" evidence="4">
    <location>
        <begin position="133"/>
        <end position="234"/>
    </location>
</feature>
<organism evidence="5 6">
    <name type="scientific">Prymnesium parvum</name>
    <name type="common">Toxic golden alga</name>
    <dbReference type="NCBI Taxonomy" id="97485"/>
    <lineage>
        <taxon>Eukaryota</taxon>
        <taxon>Haptista</taxon>
        <taxon>Haptophyta</taxon>
        <taxon>Prymnesiophyceae</taxon>
        <taxon>Prymnesiales</taxon>
        <taxon>Prymnesiaceae</taxon>
        <taxon>Prymnesium</taxon>
    </lineage>
</organism>
<evidence type="ECO:0000256" key="3">
    <source>
        <dbReference type="PROSITE-ProRule" id="PRU00023"/>
    </source>
</evidence>
<dbReference type="PANTHER" id="PTHR24198">
    <property type="entry name" value="ANKYRIN REPEAT AND PROTEIN KINASE DOMAIN-CONTAINING PROTEIN"/>
    <property type="match status" value="1"/>
</dbReference>
<feature type="repeat" description="ANK" evidence="3">
    <location>
        <begin position="37"/>
        <end position="61"/>
    </location>
</feature>
<accession>A0AB34JXD8</accession>
<gene>
    <name evidence="5" type="ORF">AB1Y20_020615</name>
</gene>
<dbReference type="InterPro" id="IPR036770">
    <property type="entry name" value="Ankyrin_rpt-contain_sf"/>
</dbReference>
<keyword evidence="1" id="KW-0677">Repeat</keyword>
<dbReference type="InterPro" id="IPR002110">
    <property type="entry name" value="Ankyrin_rpt"/>
</dbReference>
<reference evidence="5 6" key="1">
    <citation type="journal article" date="2024" name="Science">
        <title>Giant polyketide synthase enzymes in the biosynthesis of giant marine polyether toxins.</title>
        <authorList>
            <person name="Fallon T.R."/>
            <person name="Shende V.V."/>
            <person name="Wierzbicki I.H."/>
            <person name="Pendleton A.L."/>
            <person name="Watervoot N.F."/>
            <person name="Auber R.P."/>
            <person name="Gonzalez D.J."/>
            <person name="Wisecaver J.H."/>
            <person name="Moore B.S."/>
        </authorList>
    </citation>
    <scope>NUCLEOTIDE SEQUENCE [LARGE SCALE GENOMIC DNA]</scope>
    <source>
        <strain evidence="5 6">12B1</strain>
    </source>
</reference>
<evidence type="ECO:0000256" key="4">
    <source>
        <dbReference type="SAM" id="MobiDB-lite"/>
    </source>
</evidence>
<evidence type="ECO:0000256" key="2">
    <source>
        <dbReference type="ARBA" id="ARBA00023043"/>
    </source>
</evidence>
<dbReference type="Gene3D" id="1.25.40.20">
    <property type="entry name" value="Ankyrin repeat-containing domain"/>
    <property type="match status" value="1"/>
</dbReference>
<dbReference type="PANTHER" id="PTHR24198:SF165">
    <property type="entry name" value="ANKYRIN REPEAT-CONTAINING PROTEIN-RELATED"/>
    <property type="match status" value="1"/>
</dbReference>
<dbReference type="PROSITE" id="PS50297">
    <property type="entry name" value="ANK_REP_REGION"/>
    <property type="match status" value="1"/>
</dbReference>